<proteinExistence type="predicted"/>
<comment type="caution">
    <text evidence="2">The sequence shown here is derived from an EMBL/GenBank/DDBJ whole genome shotgun (WGS) entry which is preliminary data.</text>
</comment>
<evidence type="ECO:0008006" key="4">
    <source>
        <dbReference type="Google" id="ProtNLM"/>
    </source>
</evidence>
<dbReference type="Pfam" id="PF06854">
    <property type="entry name" value="Phage_Gp15"/>
    <property type="match status" value="1"/>
</dbReference>
<sequence>MGLQSELHYLLDPLPTSLNINGVEYPIQSDFRAVLFYDRILRQGDHSRDDNAAATIAAITYLLGSVPDDAEETVTQIDWFIRCGVTDRKHKPSNQLLGINSEKPMDWKYDSRLIWSAFRRVYGVDLREVKYLHWWDFNEMLAELPEDVRLNRIIEIRTKSLADKNLNKEQKNLYKALQGYYRITEPKSEREEKIAEALKRGEDPAPYL</sequence>
<organism evidence="2 3">
    <name type="scientific">Bilifractor porci</name>
    <dbReference type="NCBI Taxonomy" id="2606636"/>
    <lineage>
        <taxon>Bacteria</taxon>
        <taxon>Bacillati</taxon>
        <taxon>Bacillota</taxon>
        <taxon>Clostridia</taxon>
        <taxon>Lachnospirales</taxon>
        <taxon>Lachnospiraceae</taxon>
        <taxon>Bilifractor</taxon>
    </lineage>
</organism>
<keyword evidence="3" id="KW-1185">Reference proteome</keyword>
<name>A0A7X2P9V1_9FIRM</name>
<dbReference type="AlphaFoldDB" id="A0A7X2P9V1"/>
<dbReference type="RefSeq" id="WP_154458779.1">
    <property type="nucleotide sequence ID" value="NZ_VUMV01000009.1"/>
</dbReference>
<evidence type="ECO:0000313" key="3">
    <source>
        <dbReference type="Proteomes" id="UP000466864"/>
    </source>
</evidence>
<accession>A0A7X2P9V1</accession>
<evidence type="ECO:0000313" key="2">
    <source>
        <dbReference type="EMBL" id="MST82877.1"/>
    </source>
</evidence>
<feature type="region of interest" description="Disordered" evidence="1">
    <location>
        <begin position="187"/>
        <end position="208"/>
    </location>
</feature>
<evidence type="ECO:0000256" key="1">
    <source>
        <dbReference type="SAM" id="MobiDB-lite"/>
    </source>
</evidence>
<dbReference type="Proteomes" id="UP000466864">
    <property type="component" value="Unassembled WGS sequence"/>
</dbReference>
<dbReference type="InterPro" id="IPR009660">
    <property type="entry name" value="Phage_A500_Gp15"/>
</dbReference>
<gene>
    <name evidence="2" type="ORF">FYJ60_11220</name>
</gene>
<protein>
    <recommendedName>
        <fullName evidence="4">Bacteriophage Gp15 protein</fullName>
    </recommendedName>
</protein>
<dbReference type="EMBL" id="VUMV01000009">
    <property type="protein sequence ID" value="MST82877.1"/>
    <property type="molecule type" value="Genomic_DNA"/>
</dbReference>
<reference evidence="2 3" key="1">
    <citation type="submission" date="2019-08" db="EMBL/GenBank/DDBJ databases">
        <title>In-depth cultivation of the pig gut microbiome towards novel bacterial diversity and tailored functional studies.</title>
        <authorList>
            <person name="Wylensek D."/>
            <person name="Hitch T.C.A."/>
            <person name="Clavel T."/>
        </authorList>
    </citation>
    <scope>NUCLEOTIDE SEQUENCE [LARGE SCALE GENOMIC DNA]</scope>
    <source>
        <strain evidence="2 3">Oil+RF-744-WCA-WT-13</strain>
    </source>
</reference>